<evidence type="ECO:0000256" key="3">
    <source>
        <dbReference type="ARBA" id="ARBA00022679"/>
    </source>
</evidence>
<dbReference type="NCBIfam" id="NF005719">
    <property type="entry name" value="PRK07535.1"/>
    <property type="match status" value="1"/>
</dbReference>
<proteinExistence type="inferred from homology"/>
<dbReference type="InterPro" id="IPR050554">
    <property type="entry name" value="Met_Synthase/Corrinoid"/>
</dbReference>
<keyword evidence="2 5" id="KW-0489">Methyltransferase</keyword>
<dbReference type="GO" id="GO:0005829">
    <property type="term" value="C:cytosol"/>
    <property type="evidence" value="ECO:0007669"/>
    <property type="project" value="TreeGrafter"/>
</dbReference>
<accession>A0A6I0EQZ0</accession>
<reference evidence="5 6" key="1">
    <citation type="submission" date="2019-10" db="EMBL/GenBank/DDBJ databases">
        <title>Whole-genome sequence of the extremophile Heliorestis acidaminivorans DSM 24790.</title>
        <authorList>
            <person name="Kyndt J.A."/>
            <person name="Meyer T.E."/>
        </authorList>
    </citation>
    <scope>NUCLEOTIDE SEQUENCE [LARGE SCALE GENOMIC DNA]</scope>
    <source>
        <strain evidence="5 6">DSM 24790</strain>
    </source>
</reference>
<dbReference type="InterPro" id="IPR011005">
    <property type="entry name" value="Dihydropteroate_synth-like_sf"/>
</dbReference>
<evidence type="ECO:0000256" key="2">
    <source>
        <dbReference type="ARBA" id="ARBA00022603"/>
    </source>
</evidence>
<keyword evidence="6" id="KW-1185">Reference proteome</keyword>
<dbReference type="SUPFAM" id="SSF51717">
    <property type="entry name" value="Dihydropteroate synthetase-like"/>
    <property type="match status" value="1"/>
</dbReference>
<evidence type="ECO:0000313" key="5">
    <source>
        <dbReference type="EMBL" id="KAB2951847.1"/>
    </source>
</evidence>
<comment type="caution">
    <text evidence="5">The sequence shown here is derived from an EMBL/GenBank/DDBJ whole genome shotgun (WGS) entry which is preliminary data.</text>
</comment>
<dbReference type="PANTHER" id="PTHR45833">
    <property type="entry name" value="METHIONINE SYNTHASE"/>
    <property type="match status" value="1"/>
</dbReference>
<dbReference type="InterPro" id="IPR000489">
    <property type="entry name" value="Pterin-binding_dom"/>
</dbReference>
<gene>
    <name evidence="5" type="ORF">F9B85_11205</name>
</gene>
<feature type="domain" description="Pterin-binding" evidence="4">
    <location>
        <begin position="1"/>
        <end position="245"/>
    </location>
</feature>
<dbReference type="AlphaFoldDB" id="A0A6I0EQZ0"/>
<dbReference type="GO" id="GO:0008705">
    <property type="term" value="F:methionine synthase activity"/>
    <property type="evidence" value="ECO:0007669"/>
    <property type="project" value="TreeGrafter"/>
</dbReference>
<dbReference type="Pfam" id="PF00809">
    <property type="entry name" value="Pterin_bind"/>
    <property type="match status" value="1"/>
</dbReference>
<dbReference type="EMBL" id="WBXO01000009">
    <property type="protein sequence ID" value="KAB2951847.1"/>
    <property type="molecule type" value="Genomic_DNA"/>
</dbReference>
<dbReference type="GO" id="GO:0042558">
    <property type="term" value="P:pteridine-containing compound metabolic process"/>
    <property type="evidence" value="ECO:0007669"/>
    <property type="project" value="InterPro"/>
</dbReference>
<keyword evidence="3 5" id="KW-0808">Transferase</keyword>
<protein>
    <submittedName>
        <fullName evidence="5">Methyltetrahydrofolate cobalamin methyltransferase</fullName>
    </submittedName>
</protein>
<comment type="similarity">
    <text evidence="1">Belongs to the vitamin-B12 dependent methionine synthase family.</text>
</comment>
<dbReference type="Gene3D" id="3.20.20.20">
    <property type="entry name" value="Dihydropteroate synthase-like"/>
    <property type="match status" value="1"/>
</dbReference>
<dbReference type="Proteomes" id="UP000468766">
    <property type="component" value="Unassembled WGS sequence"/>
</dbReference>
<name>A0A6I0EQZ0_9FIRM</name>
<evidence type="ECO:0000256" key="1">
    <source>
        <dbReference type="ARBA" id="ARBA00010398"/>
    </source>
</evidence>
<dbReference type="PROSITE" id="PS50972">
    <property type="entry name" value="PTERIN_BINDING"/>
    <property type="match status" value="1"/>
</dbReference>
<evidence type="ECO:0000313" key="6">
    <source>
        <dbReference type="Proteomes" id="UP000468766"/>
    </source>
</evidence>
<dbReference type="GO" id="GO:0032259">
    <property type="term" value="P:methylation"/>
    <property type="evidence" value="ECO:0007669"/>
    <property type="project" value="UniProtKB-KW"/>
</dbReference>
<dbReference type="OrthoDB" id="358252at2"/>
<sequence>MLIVGEKINTSRQGIEKAVLSRNAVHIQDLTLRQKLSGAHIMDLNCTTLRQREPESLAWLVETVQNIAGDPVCLASPNPVAIEAALKVHQGRAWLNAISAEQNRYRIFIPLVKQYNCRVIALCLDDRGVAETIEEQVDVSLRLVDKLVKDGVAIEDIYLDPMLRAIAHGEHWAVFALEVIKRLRQELPQVHIICGLSNVSFGLPVRSLLNRTFLTLAIGAGLDSAILDPENKTIMSSLRAVQVLMQKDAGFREYLMSFHEGLLT</sequence>
<dbReference type="RefSeq" id="WP_151620944.1">
    <property type="nucleotide sequence ID" value="NZ_WBXO01000009.1"/>
</dbReference>
<organism evidence="5 6">
    <name type="scientific">Heliorestis acidaminivorans</name>
    <dbReference type="NCBI Taxonomy" id="553427"/>
    <lineage>
        <taxon>Bacteria</taxon>
        <taxon>Bacillati</taxon>
        <taxon>Bacillota</taxon>
        <taxon>Clostridia</taxon>
        <taxon>Eubacteriales</taxon>
        <taxon>Heliobacteriaceae</taxon>
        <taxon>Heliorestis</taxon>
    </lineage>
</organism>
<evidence type="ECO:0000259" key="4">
    <source>
        <dbReference type="PROSITE" id="PS50972"/>
    </source>
</evidence>